<dbReference type="Proteomes" id="UP001155182">
    <property type="component" value="Unassembled WGS sequence"/>
</dbReference>
<feature type="transmembrane region" description="Helical" evidence="1">
    <location>
        <begin position="188"/>
        <end position="210"/>
    </location>
</feature>
<evidence type="ECO:0000256" key="1">
    <source>
        <dbReference type="SAM" id="Phobius"/>
    </source>
</evidence>
<dbReference type="AlphaFoldDB" id="A0A9X2JEA7"/>
<dbReference type="RefSeq" id="WP_252586465.1">
    <property type="nucleotide sequence ID" value="NZ_JAMWYS010000024.1"/>
</dbReference>
<evidence type="ECO:0000313" key="2">
    <source>
        <dbReference type="EMBL" id="MCO4292181.1"/>
    </source>
</evidence>
<sequence length="395" mass="44045">MIIYNKTWLNNLYLHQDIDHLHKAKVITTEELKAIKTSHPVGFYSPNLFIRIGLFLLTVVISFFSAGLFGLMTGFGESSIAFFMVFFGIANYVVLEIMVHQKHHFRSGVDDALLWLSGGFILAGLFIFLEKLIGYNSDSIVFSIIYLLAFIIGMGLTIRFADFLMAGVTVLALLAFCYYSWLRFPWGLATASFFFMLVAAALYILAANFLKKEKFIHYTNCLLIVEIIALVVFYAAGNFFVVSSLAIGSNYEVSTTQDLHVPFGWFFWTWTIIIPFAYLVGGLQMKNTVLLRVGLLLVAATAFTIRSFYAIMPIESILTLSGSALLLGSYAIIKYLKTPKYGFTYDDLDEEHLLVKLNVESLVIAETFKAQPIQPDTHSGFGGGDFGGGGAGEKF</sequence>
<evidence type="ECO:0000313" key="3">
    <source>
        <dbReference type="Proteomes" id="UP001155182"/>
    </source>
</evidence>
<feature type="transmembrane region" description="Helical" evidence="1">
    <location>
        <begin position="48"/>
        <end position="72"/>
    </location>
</feature>
<comment type="caution">
    <text evidence="2">The sequence shown here is derived from an EMBL/GenBank/DDBJ whole genome shotgun (WGS) entry which is preliminary data.</text>
</comment>
<feature type="transmembrane region" description="Helical" evidence="1">
    <location>
        <begin position="222"/>
        <end position="247"/>
    </location>
</feature>
<evidence type="ECO:0008006" key="4">
    <source>
        <dbReference type="Google" id="ProtNLM"/>
    </source>
</evidence>
<keyword evidence="1" id="KW-1133">Transmembrane helix</keyword>
<dbReference type="EMBL" id="JAMWYS010000024">
    <property type="protein sequence ID" value="MCO4292181.1"/>
    <property type="molecule type" value="Genomic_DNA"/>
</dbReference>
<accession>A0A9X2JEA7</accession>
<feature type="transmembrane region" description="Helical" evidence="1">
    <location>
        <begin position="317"/>
        <end position="336"/>
    </location>
</feature>
<feature type="transmembrane region" description="Helical" evidence="1">
    <location>
        <begin position="78"/>
        <end position="100"/>
    </location>
</feature>
<reference evidence="2" key="1">
    <citation type="submission" date="2022-06" db="EMBL/GenBank/DDBJ databases">
        <title>Solitalea sp. MAHUQ-68 isolated from rhizospheric soil.</title>
        <authorList>
            <person name="Huq M.A."/>
        </authorList>
    </citation>
    <scope>NUCLEOTIDE SEQUENCE</scope>
    <source>
        <strain evidence="2">MAHUQ-68</strain>
    </source>
</reference>
<keyword evidence="1" id="KW-0812">Transmembrane</keyword>
<organism evidence="2 3">
    <name type="scientific">Solitalea agri</name>
    <dbReference type="NCBI Taxonomy" id="2953739"/>
    <lineage>
        <taxon>Bacteria</taxon>
        <taxon>Pseudomonadati</taxon>
        <taxon>Bacteroidota</taxon>
        <taxon>Sphingobacteriia</taxon>
        <taxon>Sphingobacteriales</taxon>
        <taxon>Sphingobacteriaceae</taxon>
        <taxon>Solitalea</taxon>
    </lineage>
</organism>
<keyword evidence="3" id="KW-1185">Reference proteome</keyword>
<protein>
    <recommendedName>
        <fullName evidence="4">DUF2157 domain-containing protein</fullName>
    </recommendedName>
</protein>
<proteinExistence type="predicted"/>
<gene>
    <name evidence="2" type="ORF">NF867_04815</name>
</gene>
<feature type="transmembrane region" description="Helical" evidence="1">
    <location>
        <begin position="289"/>
        <end position="311"/>
    </location>
</feature>
<name>A0A9X2JEA7_9SPHI</name>
<feature type="transmembrane region" description="Helical" evidence="1">
    <location>
        <begin position="139"/>
        <end position="156"/>
    </location>
</feature>
<keyword evidence="1" id="KW-0472">Membrane</keyword>
<feature type="transmembrane region" description="Helical" evidence="1">
    <location>
        <begin position="163"/>
        <end position="182"/>
    </location>
</feature>
<feature type="transmembrane region" description="Helical" evidence="1">
    <location>
        <begin position="259"/>
        <end position="280"/>
    </location>
</feature>
<feature type="transmembrane region" description="Helical" evidence="1">
    <location>
        <begin position="112"/>
        <end position="133"/>
    </location>
</feature>